<name>A0A533IB69_PARDE</name>
<organism evidence="2 3">
    <name type="scientific">Paracoccus denitrificans</name>
    <dbReference type="NCBI Taxonomy" id="266"/>
    <lineage>
        <taxon>Bacteria</taxon>
        <taxon>Pseudomonadati</taxon>
        <taxon>Pseudomonadota</taxon>
        <taxon>Alphaproteobacteria</taxon>
        <taxon>Rhodobacterales</taxon>
        <taxon>Paracoccaceae</taxon>
        <taxon>Paracoccus</taxon>
    </lineage>
</organism>
<proteinExistence type="predicted"/>
<dbReference type="EMBL" id="VAFL01000003">
    <property type="protein sequence ID" value="TKW67764.1"/>
    <property type="molecule type" value="Genomic_DNA"/>
</dbReference>
<reference evidence="2 3" key="1">
    <citation type="journal article" date="2017" name="Nat. Commun.">
        <title>In situ click chemistry generation of cyclooxygenase-2 inhibitors.</title>
        <authorList>
            <person name="Bhardwaj A."/>
            <person name="Kaur J."/>
            <person name="Wuest M."/>
            <person name="Wuest F."/>
        </authorList>
    </citation>
    <scope>NUCLEOTIDE SEQUENCE [LARGE SCALE GENOMIC DNA]</scope>
    <source>
        <strain evidence="2">S2_012_000_R3_94</strain>
    </source>
</reference>
<sequence>MRVNIFAVVSVCAGMVMSSGAALAAPQVQDNGKTAVVEQKQASKPLRVAPYTKSNRHEERIKPETKPLRVAPFTRTSVKGCTPADAPMAHSLDTPIACL</sequence>
<accession>A0A533IB69</accession>
<evidence type="ECO:0000313" key="2">
    <source>
        <dbReference type="EMBL" id="TKW67764.1"/>
    </source>
</evidence>
<evidence type="ECO:0000313" key="3">
    <source>
        <dbReference type="Proteomes" id="UP000315344"/>
    </source>
</evidence>
<keyword evidence="1" id="KW-0732">Signal</keyword>
<feature type="signal peptide" evidence="1">
    <location>
        <begin position="1"/>
        <end position="24"/>
    </location>
</feature>
<comment type="caution">
    <text evidence="2">The sequence shown here is derived from an EMBL/GenBank/DDBJ whole genome shotgun (WGS) entry which is preliminary data.</text>
</comment>
<evidence type="ECO:0000256" key="1">
    <source>
        <dbReference type="SAM" id="SignalP"/>
    </source>
</evidence>
<dbReference type="AlphaFoldDB" id="A0A533IB69"/>
<dbReference type="Proteomes" id="UP000315344">
    <property type="component" value="Unassembled WGS sequence"/>
</dbReference>
<gene>
    <name evidence="2" type="ORF">DI616_05480</name>
</gene>
<feature type="chain" id="PRO_5021782471" evidence="1">
    <location>
        <begin position="25"/>
        <end position="99"/>
    </location>
</feature>
<protein>
    <submittedName>
        <fullName evidence="2">Uncharacterized protein</fullName>
    </submittedName>
</protein>